<protein>
    <recommendedName>
        <fullName evidence="1">DUF2268 domain-containing protein</fullName>
    </recommendedName>
</protein>
<organism evidence="2">
    <name type="scientific">Staphylococcus aureus subsp. aureus MN8</name>
    <dbReference type="NCBI Taxonomy" id="548470"/>
    <lineage>
        <taxon>Bacteria</taxon>
        <taxon>Bacillati</taxon>
        <taxon>Bacillota</taxon>
        <taxon>Bacilli</taxon>
        <taxon>Bacillales</taxon>
        <taxon>Staphylococcaceae</taxon>
        <taxon>Staphylococcus</taxon>
    </lineage>
</organism>
<feature type="domain" description="DUF2268" evidence="1">
    <location>
        <begin position="89"/>
        <end position="292"/>
    </location>
</feature>
<dbReference type="Proteomes" id="UP000003455">
    <property type="component" value="Chromosome"/>
</dbReference>
<evidence type="ECO:0000259" key="1">
    <source>
        <dbReference type="Pfam" id="PF10026"/>
    </source>
</evidence>
<dbReference type="InterPro" id="IPR018728">
    <property type="entry name" value="DUF2268"/>
</dbReference>
<dbReference type="Pfam" id="PF10026">
    <property type="entry name" value="DUF2268"/>
    <property type="match status" value="1"/>
</dbReference>
<reference evidence="2" key="1">
    <citation type="submission" date="2010-05" db="EMBL/GenBank/DDBJ databases">
        <authorList>
            <person name="Muzny D."/>
            <person name="Qin X."/>
            <person name="Buhay C."/>
            <person name="Dugan-Rocha S."/>
            <person name="Ding Y."/>
            <person name="Chen G."/>
            <person name="Hawes A."/>
            <person name="Holder M."/>
            <person name="Jhangiani S."/>
            <person name="Johnson A."/>
            <person name="Khan Z."/>
            <person name="Li Z."/>
            <person name="Liu W."/>
            <person name="Liu X."/>
            <person name="Perez L."/>
            <person name="Shen H."/>
            <person name="Wang Q."/>
            <person name="Watt J."/>
            <person name="Xi L."/>
            <person name="Xin Y."/>
            <person name="Zhou J."/>
            <person name="Deng J."/>
            <person name="Jiang H."/>
            <person name="Liu Y."/>
            <person name="Qu J."/>
            <person name="Song X.-Z."/>
            <person name="Zhang L."/>
            <person name="Villasana D."/>
            <person name="Johnson A."/>
            <person name="Liu J."/>
            <person name="Liyanage D."/>
            <person name="Lorensuhewa L."/>
            <person name="Robinson T."/>
            <person name="Song A."/>
            <person name="Song B.-B."/>
            <person name="Dinh H."/>
            <person name="Thornton R."/>
            <person name="Coyle M."/>
            <person name="Francisco L."/>
            <person name="Jackson L."/>
            <person name="Javaid M."/>
            <person name="Korchina V."/>
            <person name="Kovar C."/>
            <person name="Mata R."/>
            <person name="Mathew T."/>
            <person name="Ngo R."/>
            <person name="Nguyen L."/>
            <person name="Nguyen N."/>
            <person name="Okwuonu G."/>
            <person name="Ongeri F."/>
            <person name="Pham C."/>
            <person name="Simmons D."/>
            <person name="Wilczek-Boney K."/>
            <person name="Hale W."/>
            <person name="Jakkamsetti A."/>
            <person name="Pham P."/>
            <person name="Ruth R."/>
            <person name="San Lucas F."/>
            <person name="Warren J."/>
            <person name="Zhang J."/>
            <person name="Zhao Z."/>
            <person name="Zhou C."/>
            <person name="Zhu D."/>
            <person name="Lee S."/>
            <person name="Bess C."/>
            <person name="Blankenburg K."/>
            <person name="Forbes L."/>
            <person name="Fu Q."/>
            <person name="Gubbala S."/>
            <person name="Hirani K."/>
            <person name="Jayaseelan J.C."/>
            <person name="Lara F."/>
            <person name="Munidasa M."/>
            <person name="Palculict T."/>
            <person name="Patil S."/>
            <person name="Pu L.-L."/>
            <person name="Saada N."/>
            <person name="Tang L."/>
            <person name="Weissenberger G."/>
            <person name="Zhu Y."/>
            <person name="Hemphill L."/>
            <person name="Shang Y."/>
            <person name="Youmans B."/>
            <person name="Ayvaz T."/>
            <person name="Ross M."/>
            <person name="Santibanez J."/>
            <person name="Aqrawi P."/>
            <person name="Gross S."/>
            <person name="Joshi V."/>
            <person name="Fowler G."/>
            <person name="Nazareth L."/>
            <person name="Reid J."/>
            <person name="Worley K."/>
            <person name="Petrosino J."/>
            <person name="Highlander S."/>
            <person name="Gibbs R."/>
        </authorList>
    </citation>
    <scope>NUCLEOTIDE SEQUENCE [LARGE SCALE GENOMIC DNA]</scope>
    <source>
        <strain evidence="2">MN8</strain>
    </source>
</reference>
<dbReference type="HOGENOM" id="CLU_078234_0_0_9"/>
<dbReference type="EMBL" id="ACJA02000001">
    <property type="protein sequence ID" value="EFH96754.1"/>
    <property type="molecule type" value="Genomic_DNA"/>
</dbReference>
<accession>A0A0E1XBJ4</accession>
<comment type="caution">
    <text evidence="2">The sequence shown here is derived from an EMBL/GenBank/DDBJ whole genome shotgun (WGS) entry which is preliminary data.</text>
</comment>
<evidence type="ECO:0000313" key="2">
    <source>
        <dbReference type="EMBL" id="EFH96754.1"/>
    </source>
</evidence>
<dbReference type="AlphaFoldDB" id="A0A0E1XBJ4"/>
<sequence>MYKINIIRSDSVYKNILKTPLNDRDSIFTKEILVPFKKKFEVQQIPIHNDAKQTMSAIQFLDAFQKSPKDLRMSDQMSIQYLNNDFWSNCEKYLKVAIDQFANYSISSQVSNYHFTVLLGDSQKPLMYLNKNRGGDGGIPGYIMIYLVPSTSTINSMKSLIAHEVNHNMRYQYIDWDGGSLIELIIAEGLAENYVESLYGKAHIGPWVTNTNWSRDNVKIKNTIYNHLHLKHIFESMPFLYGDDINKLQGRSIVGLSHAAGYACGYHLVKYFLQKTNIPIEVATTLPAQKIINEVNDFWHTHTL</sequence>
<gene>
    <name evidence="2" type="ORF">HMPREF0769_10756</name>
</gene>
<dbReference type="RefSeq" id="WP_000276770.1">
    <property type="nucleotide sequence ID" value="NZ_CM000952.1"/>
</dbReference>
<proteinExistence type="predicted"/>
<name>A0A0E1XBJ4_STAAU</name>